<comment type="caution">
    <text evidence="2">The sequence shown here is derived from an EMBL/GenBank/DDBJ whole genome shotgun (WGS) entry which is preliminary data.</text>
</comment>
<feature type="transmembrane region" description="Helical" evidence="1">
    <location>
        <begin position="21"/>
        <end position="39"/>
    </location>
</feature>
<organism evidence="2 3">
    <name type="scientific">Nocardia speluncae</name>
    <dbReference type="NCBI Taxonomy" id="419477"/>
    <lineage>
        <taxon>Bacteria</taxon>
        <taxon>Bacillati</taxon>
        <taxon>Actinomycetota</taxon>
        <taxon>Actinomycetes</taxon>
        <taxon>Mycobacteriales</taxon>
        <taxon>Nocardiaceae</taxon>
        <taxon>Nocardia</taxon>
    </lineage>
</organism>
<feature type="transmembrane region" description="Helical" evidence="1">
    <location>
        <begin position="77"/>
        <end position="96"/>
    </location>
</feature>
<keyword evidence="3" id="KW-1185">Reference proteome</keyword>
<evidence type="ECO:0000313" key="3">
    <source>
        <dbReference type="Proteomes" id="UP000565715"/>
    </source>
</evidence>
<proteinExistence type="predicted"/>
<gene>
    <name evidence="2" type="ORF">HGA13_02035</name>
</gene>
<protein>
    <submittedName>
        <fullName evidence="2">DUF308 domain-containing protein</fullName>
    </submittedName>
</protein>
<dbReference type="RefSeq" id="WP_068035456.1">
    <property type="nucleotide sequence ID" value="NZ_JAAXOO010000001.1"/>
</dbReference>
<dbReference type="EMBL" id="JAAXOO010000001">
    <property type="protein sequence ID" value="NKY31857.1"/>
    <property type="molecule type" value="Genomic_DNA"/>
</dbReference>
<evidence type="ECO:0000256" key="1">
    <source>
        <dbReference type="SAM" id="Phobius"/>
    </source>
</evidence>
<keyword evidence="1" id="KW-0472">Membrane</keyword>
<dbReference type="InterPro" id="IPR005325">
    <property type="entry name" value="DUF308_memb"/>
</dbReference>
<dbReference type="Pfam" id="PF03729">
    <property type="entry name" value="DUF308"/>
    <property type="match status" value="2"/>
</dbReference>
<keyword evidence="1" id="KW-0812">Transmembrane</keyword>
<dbReference type="AlphaFoldDB" id="A0A846X8R2"/>
<feature type="transmembrane region" description="Helical" evidence="1">
    <location>
        <begin position="102"/>
        <end position="123"/>
    </location>
</feature>
<feature type="transmembrane region" description="Helical" evidence="1">
    <location>
        <begin position="159"/>
        <end position="179"/>
    </location>
</feature>
<name>A0A846X8R2_9NOCA</name>
<dbReference type="Proteomes" id="UP000565715">
    <property type="component" value="Unassembled WGS sequence"/>
</dbReference>
<feature type="transmembrane region" description="Helical" evidence="1">
    <location>
        <begin position="135"/>
        <end position="153"/>
    </location>
</feature>
<reference evidence="2 3" key="1">
    <citation type="submission" date="2020-04" db="EMBL/GenBank/DDBJ databases">
        <title>MicrobeNet Type strains.</title>
        <authorList>
            <person name="Nicholson A.C."/>
        </authorList>
    </citation>
    <scope>NUCLEOTIDE SEQUENCE [LARGE SCALE GENOMIC DNA]</scope>
    <source>
        <strain evidence="2 3">DSM 45078</strain>
    </source>
</reference>
<keyword evidence="1" id="KW-1133">Transmembrane helix</keyword>
<accession>A0A846X8R2</accession>
<feature type="transmembrane region" description="Helical" evidence="1">
    <location>
        <begin position="45"/>
        <end position="65"/>
    </location>
</feature>
<sequence length="215" mass="22260">MPTYEEAGDAPVFGRGVRQTMLSMGVCSVVIGVATVAWPDKSLGAVGNLFMFSLLCGTVSLATVAVGSKLGRFPRTLLFLAAVVSLVTATLCFRAGNWTLLLAMWLGLAWSVRGIAHAVAGVWDDDEVTGQGKQELFGLVTLAAGLVIAVAPFDSIEMLAAVAGCCMTAFGALEVWTALRSPLAVRSPESDELTPEQHLTSVIANAGGSGGRASD</sequence>
<evidence type="ECO:0000313" key="2">
    <source>
        <dbReference type="EMBL" id="NKY31857.1"/>
    </source>
</evidence>